<sequence length="100" mass="11446">MHPNKVPLAPVGGIFLIFVTIDQEHRTAFQLIGFTLIDETSAARERISKKQLREGVPFRKIGRACLKPRDAVQQKQRIAEKLRRCMSCQLNDLSGFKRLI</sequence>
<name>A0A645JAX5_9ZZZZ</name>
<protein>
    <submittedName>
        <fullName evidence="1">Uncharacterized protein</fullName>
    </submittedName>
</protein>
<dbReference type="AlphaFoldDB" id="A0A645JAX5"/>
<proteinExistence type="predicted"/>
<organism evidence="1">
    <name type="scientific">bioreactor metagenome</name>
    <dbReference type="NCBI Taxonomy" id="1076179"/>
    <lineage>
        <taxon>unclassified sequences</taxon>
        <taxon>metagenomes</taxon>
        <taxon>ecological metagenomes</taxon>
    </lineage>
</organism>
<accession>A0A645JAX5</accession>
<comment type="caution">
    <text evidence="1">The sequence shown here is derived from an EMBL/GenBank/DDBJ whole genome shotgun (WGS) entry which is preliminary data.</text>
</comment>
<gene>
    <name evidence="1" type="ORF">SDC9_208286</name>
</gene>
<evidence type="ECO:0000313" key="1">
    <source>
        <dbReference type="EMBL" id="MPN60557.1"/>
    </source>
</evidence>
<dbReference type="EMBL" id="VSSQ01135982">
    <property type="protein sequence ID" value="MPN60557.1"/>
    <property type="molecule type" value="Genomic_DNA"/>
</dbReference>
<reference evidence="1" key="1">
    <citation type="submission" date="2019-08" db="EMBL/GenBank/DDBJ databases">
        <authorList>
            <person name="Kucharzyk K."/>
            <person name="Murdoch R.W."/>
            <person name="Higgins S."/>
            <person name="Loffler F."/>
        </authorList>
    </citation>
    <scope>NUCLEOTIDE SEQUENCE</scope>
</reference>